<dbReference type="Pfam" id="PF06090">
    <property type="entry name" value="Ins_P5_2-kin"/>
    <property type="match status" value="1"/>
</dbReference>
<evidence type="ECO:0000256" key="4">
    <source>
        <dbReference type="ARBA" id="ARBA00014846"/>
    </source>
</evidence>
<comment type="catalytic activity">
    <reaction evidence="9">
        <text>1D-myo-inositol 1,3,4,5,6-pentakisphosphate + ATP = 1D-myo-inositol hexakisphosphate + ADP + H(+)</text>
        <dbReference type="Rhea" id="RHEA:20313"/>
        <dbReference type="ChEBI" id="CHEBI:15378"/>
        <dbReference type="ChEBI" id="CHEBI:30616"/>
        <dbReference type="ChEBI" id="CHEBI:57733"/>
        <dbReference type="ChEBI" id="CHEBI:58130"/>
        <dbReference type="ChEBI" id="CHEBI:456216"/>
        <dbReference type="EC" id="2.7.1.158"/>
    </reaction>
</comment>
<comment type="similarity">
    <text evidence="2">Belongs to the IPK1 type 1 family.</text>
</comment>
<dbReference type="PANTHER" id="PTHR14456">
    <property type="entry name" value="INOSITOL POLYPHOSPHATE KINASE 1"/>
    <property type="match status" value="1"/>
</dbReference>
<dbReference type="GO" id="GO:0032958">
    <property type="term" value="P:inositol phosphate biosynthetic process"/>
    <property type="evidence" value="ECO:0007669"/>
    <property type="project" value="TreeGrafter"/>
</dbReference>
<dbReference type="InterPro" id="IPR009286">
    <property type="entry name" value="Ins_P5_2-kin"/>
</dbReference>
<comment type="function">
    <text evidence="9">Phosphorylates Ins(1,3,4,5,6)P5 at position 2 to form Ins(1,2,3,4,5,6)P6 (InsP6 or phytate).</text>
</comment>
<evidence type="ECO:0000256" key="9">
    <source>
        <dbReference type="RuleBase" id="RU364126"/>
    </source>
</evidence>
<dbReference type="GO" id="GO:0005634">
    <property type="term" value="C:nucleus"/>
    <property type="evidence" value="ECO:0007669"/>
    <property type="project" value="TreeGrafter"/>
</dbReference>
<keyword evidence="12" id="KW-1185">Reference proteome</keyword>
<dbReference type="AlphaFoldDB" id="A0AAJ0B4P0"/>
<evidence type="ECO:0000256" key="2">
    <source>
        <dbReference type="ARBA" id="ARBA00008305"/>
    </source>
</evidence>
<comment type="function">
    <text evidence="1">Has kinase activity and phosphorylates inositol-1,3,4,5,6-pentakisphosphate (Ins(1,3,4,5,6)P5) to produce 1,2,3,4,5,6-hexakisphosphate (InsP6), also known as phytate.</text>
</comment>
<keyword evidence="6 9" id="KW-0547">Nucleotide-binding</keyword>
<evidence type="ECO:0000256" key="10">
    <source>
        <dbReference type="SAM" id="MobiDB-lite"/>
    </source>
</evidence>
<evidence type="ECO:0000256" key="6">
    <source>
        <dbReference type="ARBA" id="ARBA00022741"/>
    </source>
</evidence>
<proteinExistence type="inferred from homology"/>
<dbReference type="GO" id="GO:0035299">
    <property type="term" value="F:inositol-1,3,4,5,6-pentakisphosphate 2-kinase activity"/>
    <property type="evidence" value="ECO:0007669"/>
    <property type="project" value="UniProtKB-EC"/>
</dbReference>
<name>A0AAJ0B4P0_9PEZI</name>
<comment type="caution">
    <text evidence="11">The sequence shown here is derived from an EMBL/GenBank/DDBJ whole genome shotgun (WGS) entry which is preliminary data.</text>
</comment>
<keyword evidence="8 9" id="KW-0067">ATP-binding</keyword>
<evidence type="ECO:0000256" key="1">
    <source>
        <dbReference type="ARBA" id="ARBA00003979"/>
    </source>
</evidence>
<keyword evidence="5 9" id="KW-0808">Transferase</keyword>
<evidence type="ECO:0000256" key="3">
    <source>
        <dbReference type="ARBA" id="ARBA00012023"/>
    </source>
</evidence>
<evidence type="ECO:0000256" key="7">
    <source>
        <dbReference type="ARBA" id="ARBA00022777"/>
    </source>
</evidence>
<dbReference type="GO" id="GO:0005524">
    <property type="term" value="F:ATP binding"/>
    <property type="evidence" value="ECO:0007669"/>
    <property type="project" value="UniProtKB-KW"/>
</dbReference>
<dbReference type="EC" id="2.7.1.158" evidence="3 9"/>
<dbReference type="EMBL" id="MU839845">
    <property type="protein sequence ID" value="KAK1750739.1"/>
    <property type="molecule type" value="Genomic_DNA"/>
</dbReference>
<evidence type="ECO:0000256" key="8">
    <source>
        <dbReference type="ARBA" id="ARBA00022840"/>
    </source>
</evidence>
<feature type="compositionally biased region" description="Low complexity" evidence="10">
    <location>
        <begin position="176"/>
        <end position="185"/>
    </location>
</feature>
<evidence type="ECO:0000313" key="11">
    <source>
        <dbReference type="EMBL" id="KAK1750739.1"/>
    </source>
</evidence>
<feature type="compositionally biased region" description="Basic and acidic residues" evidence="10">
    <location>
        <begin position="130"/>
        <end position="144"/>
    </location>
</feature>
<organism evidence="11 12">
    <name type="scientific">Echria macrotheca</name>
    <dbReference type="NCBI Taxonomy" id="438768"/>
    <lineage>
        <taxon>Eukaryota</taxon>
        <taxon>Fungi</taxon>
        <taxon>Dikarya</taxon>
        <taxon>Ascomycota</taxon>
        <taxon>Pezizomycotina</taxon>
        <taxon>Sordariomycetes</taxon>
        <taxon>Sordariomycetidae</taxon>
        <taxon>Sordariales</taxon>
        <taxon>Schizotheciaceae</taxon>
        <taxon>Echria</taxon>
    </lineage>
</organism>
<sequence>MEYRTLPPANRCRYEFVGEGAANIVFKIIVDQKDEGDDESTKFQGYLLRVPKAGTAAYPHEQLQEYWETVIRPLFPNENDLVQQALVRLGADETIDRLNDVLAKADDRRRKDFQGSRVAHVEVGMLVQDMDKQSPTDTTFEFKPKWLAQSPNAPPGTSIRCRNCARKAQQQHQKHSSSSSSPSPSDLFCPLNLVHPSSSPSSETITALLPPSSSSIPSPQIQALKTWLSTNTLLPRLQSLQTSLDKSGPLAAHLTPQVPDENLQLAMTLRDCSVFVRISTSTTTGGEYKVEARLADLDKKNWAAKLGYWRDTERDLVVGGFYEGLERPRVETRCLLEWERERVAN</sequence>
<dbReference type="PANTHER" id="PTHR14456:SF2">
    <property type="entry name" value="INOSITOL-PENTAKISPHOSPHATE 2-KINASE"/>
    <property type="match status" value="1"/>
</dbReference>
<protein>
    <recommendedName>
        <fullName evidence="4 9">Inositol-pentakisphosphate 2-kinase</fullName>
        <ecNumber evidence="3 9">2.7.1.158</ecNumber>
    </recommendedName>
</protein>
<comment type="domain">
    <text evidence="9">The EXKPK motif is conserved in inositol-pentakisphosphate 2-kinases of both family 1 and 2.</text>
</comment>
<dbReference type="Proteomes" id="UP001239445">
    <property type="component" value="Unassembled WGS sequence"/>
</dbReference>
<reference evidence="11" key="1">
    <citation type="submission" date="2023-06" db="EMBL/GenBank/DDBJ databases">
        <title>Genome-scale phylogeny and comparative genomics of the fungal order Sordariales.</title>
        <authorList>
            <consortium name="Lawrence Berkeley National Laboratory"/>
            <person name="Hensen N."/>
            <person name="Bonometti L."/>
            <person name="Westerberg I."/>
            <person name="Brannstrom I.O."/>
            <person name="Guillou S."/>
            <person name="Cros-Aarteil S."/>
            <person name="Calhoun S."/>
            <person name="Haridas S."/>
            <person name="Kuo A."/>
            <person name="Mondo S."/>
            <person name="Pangilinan J."/>
            <person name="Riley R."/>
            <person name="Labutti K."/>
            <person name="Andreopoulos B."/>
            <person name="Lipzen A."/>
            <person name="Chen C."/>
            <person name="Yanf M."/>
            <person name="Daum C."/>
            <person name="Ng V."/>
            <person name="Clum A."/>
            <person name="Steindorff A."/>
            <person name="Ohm R."/>
            <person name="Martin F."/>
            <person name="Silar P."/>
            <person name="Natvig D."/>
            <person name="Lalanne C."/>
            <person name="Gautier V."/>
            <person name="Ament-Velasquez S.L."/>
            <person name="Kruys A."/>
            <person name="Hutchinson M.I."/>
            <person name="Powell A.J."/>
            <person name="Barry K."/>
            <person name="Miller A.N."/>
            <person name="Grigoriev I.V."/>
            <person name="Debuchy R."/>
            <person name="Gladieux P."/>
            <person name="Thoren M.H."/>
            <person name="Johannesson H."/>
        </authorList>
    </citation>
    <scope>NUCLEOTIDE SEQUENCE</scope>
    <source>
        <strain evidence="11">PSN4</strain>
    </source>
</reference>
<evidence type="ECO:0000313" key="12">
    <source>
        <dbReference type="Proteomes" id="UP001239445"/>
    </source>
</evidence>
<gene>
    <name evidence="11" type="ORF">QBC47DRAFT_93572</name>
</gene>
<evidence type="ECO:0000256" key="5">
    <source>
        <dbReference type="ARBA" id="ARBA00022679"/>
    </source>
</evidence>
<accession>A0AAJ0B4P0</accession>
<feature type="region of interest" description="Disordered" evidence="10">
    <location>
        <begin position="130"/>
        <end position="193"/>
    </location>
</feature>
<keyword evidence="7 9" id="KW-0418">Kinase</keyword>